<sequence length="198" mass="22558">MPRIEPIPFDELDPDLRSRYASGLEAGRYTTDVPLRIYAYAKTYAVASDERYRLTFRQGLLDVRLEELLRIRSAQINGCGACSASRKNASISDEDVTCMAGPLESAGYSERERRALKFLDAFNRDHHAIGDHDLLELAEVFTTAEIVELGQMCATFIGTHRWTHILDVLDDSEPVLKFDPSEIDRPITHRVRQQYSEH</sequence>
<dbReference type="Gene3D" id="1.20.1290.10">
    <property type="entry name" value="AhpD-like"/>
    <property type="match status" value="1"/>
</dbReference>
<dbReference type="Proteomes" id="UP001331936">
    <property type="component" value="Unassembled WGS sequence"/>
</dbReference>
<evidence type="ECO:0000313" key="3">
    <source>
        <dbReference type="Proteomes" id="UP001331936"/>
    </source>
</evidence>
<reference evidence="2 3" key="1">
    <citation type="submission" date="2023-08" db="EMBL/GenBank/DDBJ databases">
        <authorList>
            <person name="Girao M."/>
            <person name="Carvalho M.F."/>
        </authorList>
    </citation>
    <scope>NUCLEOTIDE SEQUENCE [LARGE SCALE GENOMIC DNA]</scope>
    <source>
        <strain evidence="2 3">CC-R104</strain>
    </source>
</reference>
<keyword evidence="3" id="KW-1185">Reference proteome</keyword>
<dbReference type="InterPro" id="IPR003779">
    <property type="entry name" value="CMD-like"/>
</dbReference>
<dbReference type="SUPFAM" id="SSF69118">
    <property type="entry name" value="AhpD-like"/>
    <property type="match status" value="1"/>
</dbReference>
<protein>
    <submittedName>
        <fullName evidence="2">Carboxymuconolactone decarboxylase family protein</fullName>
    </submittedName>
</protein>
<feature type="domain" description="Carboxymuconolactone decarboxylase-like" evidence="1">
    <location>
        <begin position="56"/>
        <end position="120"/>
    </location>
</feature>
<evidence type="ECO:0000313" key="2">
    <source>
        <dbReference type="EMBL" id="MEE2030856.1"/>
    </source>
</evidence>
<comment type="caution">
    <text evidence="2">The sequence shown here is derived from an EMBL/GenBank/DDBJ whole genome shotgun (WGS) entry which is preliminary data.</text>
</comment>
<accession>A0ABU7JLE7</accession>
<organism evidence="2 3">
    <name type="scientific">Rhodococcus chondri</name>
    <dbReference type="NCBI Taxonomy" id="3065941"/>
    <lineage>
        <taxon>Bacteria</taxon>
        <taxon>Bacillati</taxon>
        <taxon>Actinomycetota</taxon>
        <taxon>Actinomycetes</taxon>
        <taxon>Mycobacteriales</taxon>
        <taxon>Nocardiaceae</taxon>
        <taxon>Rhodococcus</taxon>
    </lineage>
</organism>
<dbReference type="Pfam" id="PF02627">
    <property type="entry name" value="CMD"/>
    <property type="match status" value="1"/>
</dbReference>
<dbReference type="EMBL" id="JAUZMZ010000005">
    <property type="protein sequence ID" value="MEE2030856.1"/>
    <property type="molecule type" value="Genomic_DNA"/>
</dbReference>
<evidence type="ECO:0000259" key="1">
    <source>
        <dbReference type="Pfam" id="PF02627"/>
    </source>
</evidence>
<dbReference type="InterPro" id="IPR029032">
    <property type="entry name" value="AhpD-like"/>
</dbReference>
<dbReference type="RefSeq" id="WP_330150277.1">
    <property type="nucleotide sequence ID" value="NZ_JAUZMZ010000005.1"/>
</dbReference>
<gene>
    <name evidence="2" type="ORF">Q8814_01785</name>
</gene>
<name>A0ABU7JLE7_9NOCA</name>
<proteinExistence type="predicted"/>